<dbReference type="EMBL" id="FSRL01000001">
    <property type="protein sequence ID" value="SIO09058.1"/>
    <property type="molecule type" value="Genomic_DNA"/>
</dbReference>
<gene>
    <name evidence="2" type="ORF">SAMN05444002_2641</name>
</gene>
<dbReference type="RefSeq" id="WP_074256637.1">
    <property type="nucleotide sequence ID" value="NZ_FSRL01000001.1"/>
</dbReference>
<sequence>MKRIANAFWSEDEGNVAMDWMVLMAGIVSLGFAVVASVALSAPEVTADSGAPAQTREIAAGA</sequence>
<accession>A0A1N6GNJ1</accession>
<evidence type="ECO:0000313" key="2">
    <source>
        <dbReference type="EMBL" id="SIO09058.1"/>
    </source>
</evidence>
<name>A0A1N6GNJ1_9RHOB</name>
<feature type="transmembrane region" description="Helical" evidence="1">
    <location>
        <begin position="20"/>
        <end position="40"/>
    </location>
</feature>
<keyword evidence="1" id="KW-0472">Membrane</keyword>
<evidence type="ECO:0000256" key="1">
    <source>
        <dbReference type="SAM" id="Phobius"/>
    </source>
</evidence>
<reference evidence="3" key="1">
    <citation type="submission" date="2016-11" db="EMBL/GenBank/DDBJ databases">
        <authorList>
            <person name="Varghese N."/>
            <person name="Submissions S."/>
        </authorList>
    </citation>
    <scope>NUCLEOTIDE SEQUENCE [LARGE SCALE GENOMIC DNA]</scope>
    <source>
        <strain evidence="3">DSM 29440</strain>
    </source>
</reference>
<proteinExistence type="predicted"/>
<dbReference type="OrthoDB" id="5525128at2"/>
<keyword evidence="1" id="KW-0812">Transmembrane</keyword>
<organism evidence="2 3">
    <name type="scientific">Vannielia litorea</name>
    <dbReference type="NCBI Taxonomy" id="1217970"/>
    <lineage>
        <taxon>Bacteria</taxon>
        <taxon>Pseudomonadati</taxon>
        <taxon>Pseudomonadota</taxon>
        <taxon>Alphaproteobacteria</taxon>
        <taxon>Rhodobacterales</taxon>
        <taxon>Paracoccaceae</taxon>
        <taxon>Vannielia</taxon>
    </lineage>
</organism>
<keyword evidence="3" id="KW-1185">Reference proteome</keyword>
<evidence type="ECO:0000313" key="3">
    <source>
        <dbReference type="Proteomes" id="UP000184932"/>
    </source>
</evidence>
<dbReference type="Proteomes" id="UP000184932">
    <property type="component" value="Unassembled WGS sequence"/>
</dbReference>
<keyword evidence="1" id="KW-1133">Transmembrane helix</keyword>
<protein>
    <submittedName>
        <fullName evidence="2">Uncharacterized protein</fullName>
    </submittedName>
</protein>
<dbReference type="AlphaFoldDB" id="A0A1N6GNJ1"/>